<dbReference type="InterPro" id="IPR027417">
    <property type="entry name" value="P-loop_NTPase"/>
</dbReference>
<comment type="caution">
    <text evidence="1">The sequence shown here is derived from an EMBL/GenBank/DDBJ whole genome shotgun (WGS) entry which is preliminary data.</text>
</comment>
<evidence type="ECO:0000313" key="1">
    <source>
        <dbReference type="EMBL" id="MBW4564020.1"/>
    </source>
</evidence>
<reference evidence="1" key="2">
    <citation type="journal article" date="2022" name="Microbiol. Resour. Announc.">
        <title>Metagenome Sequencing to Explore Phylogenomics of Terrestrial Cyanobacteria.</title>
        <authorList>
            <person name="Ward R.D."/>
            <person name="Stajich J.E."/>
            <person name="Johansen J.R."/>
            <person name="Huntemann M."/>
            <person name="Clum A."/>
            <person name="Foster B."/>
            <person name="Foster B."/>
            <person name="Roux S."/>
            <person name="Palaniappan K."/>
            <person name="Varghese N."/>
            <person name="Mukherjee S."/>
            <person name="Reddy T.B.K."/>
            <person name="Daum C."/>
            <person name="Copeland A."/>
            <person name="Chen I.A."/>
            <person name="Ivanova N.N."/>
            <person name="Kyrpides N.C."/>
            <person name="Shapiro N."/>
            <person name="Eloe-Fadrosh E.A."/>
            <person name="Pietrasiak N."/>
        </authorList>
    </citation>
    <scope>NUCLEOTIDE SEQUENCE</scope>
    <source>
        <strain evidence="1">JT2-VF2</strain>
    </source>
</reference>
<organism evidence="1 2">
    <name type="scientific">Mojavia pulchra JT2-VF2</name>
    <dbReference type="NCBI Taxonomy" id="287848"/>
    <lineage>
        <taxon>Bacteria</taxon>
        <taxon>Bacillati</taxon>
        <taxon>Cyanobacteriota</taxon>
        <taxon>Cyanophyceae</taxon>
        <taxon>Nostocales</taxon>
        <taxon>Nostocaceae</taxon>
    </lineage>
</organism>
<keyword evidence="1" id="KW-0808">Transferase</keyword>
<dbReference type="PANTHER" id="PTHR37816">
    <property type="entry name" value="YALI0E33011P"/>
    <property type="match status" value="1"/>
</dbReference>
<protein>
    <submittedName>
        <fullName evidence="1">Adenylate kinase</fullName>
    </submittedName>
</protein>
<name>A0A951UJ50_9NOST</name>
<dbReference type="Proteomes" id="UP000715781">
    <property type="component" value="Unassembled WGS sequence"/>
</dbReference>
<evidence type="ECO:0000313" key="2">
    <source>
        <dbReference type="Proteomes" id="UP000715781"/>
    </source>
</evidence>
<dbReference type="EMBL" id="JAHHHN010000017">
    <property type="protein sequence ID" value="MBW4564020.1"/>
    <property type="molecule type" value="Genomic_DNA"/>
</dbReference>
<accession>A0A951UJ50</accession>
<sequence length="181" mass="20993">MQKVAVFGNAGGGKSTLSKRLSQITGLPLHVLDKIKYQSGGTEVPHEEYKRAHQQILVTDRWIIDGFGCMETLWLRLNEADTLVYIDLPLYVHGWWVTKRFITGYFKPPEGWPQNSPILRSSLSSYRVLWLCHKYLTPKYREYIEQAQSIKSVYHIRSTKQISQFIELIENQTNFKDDASA</sequence>
<dbReference type="GO" id="GO:0016301">
    <property type="term" value="F:kinase activity"/>
    <property type="evidence" value="ECO:0007669"/>
    <property type="project" value="UniProtKB-KW"/>
</dbReference>
<dbReference type="AlphaFoldDB" id="A0A951UJ50"/>
<reference evidence="1" key="1">
    <citation type="submission" date="2021-05" db="EMBL/GenBank/DDBJ databases">
        <authorList>
            <person name="Pietrasiak N."/>
            <person name="Ward R."/>
            <person name="Stajich J.E."/>
            <person name="Kurbessoian T."/>
        </authorList>
    </citation>
    <scope>NUCLEOTIDE SEQUENCE</scope>
    <source>
        <strain evidence="1">JT2-VF2</strain>
    </source>
</reference>
<dbReference type="SUPFAM" id="SSF52540">
    <property type="entry name" value="P-loop containing nucleoside triphosphate hydrolases"/>
    <property type="match status" value="1"/>
</dbReference>
<dbReference type="InterPro" id="IPR052922">
    <property type="entry name" value="Cytidylate_Kinase-2"/>
</dbReference>
<dbReference type="Gene3D" id="3.40.50.300">
    <property type="entry name" value="P-loop containing nucleotide triphosphate hydrolases"/>
    <property type="match status" value="1"/>
</dbReference>
<proteinExistence type="predicted"/>
<dbReference type="PANTHER" id="PTHR37816:SF2">
    <property type="entry name" value="DNA TOPOLOGY MODULATION PROTEIN FLAR-RELATED PROTEIN"/>
    <property type="match status" value="1"/>
</dbReference>
<keyword evidence="1" id="KW-0418">Kinase</keyword>
<gene>
    <name evidence="1" type="ORF">KME32_23345</name>
</gene>